<dbReference type="OrthoDB" id="6889661at2"/>
<organism evidence="1 2">
    <name type="scientific">Trinickia dinghuensis</name>
    <dbReference type="NCBI Taxonomy" id="2291023"/>
    <lineage>
        <taxon>Bacteria</taxon>
        <taxon>Pseudomonadati</taxon>
        <taxon>Pseudomonadota</taxon>
        <taxon>Betaproteobacteria</taxon>
        <taxon>Burkholderiales</taxon>
        <taxon>Burkholderiaceae</taxon>
        <taxon>Trinickia</taxon>
    </lineage>
</organism>
<dbReference type="RefSeq" id="WP_115535726.1">
    <property type="nucleotide sequence ID" value="NZ_QRGA01000013.1"/>
</dbReference>
<reference evidence="1 2" key="1">
    <citation type="submission" date="2018-08" db="EMBL/GenBank/DDBJ databases">
        <title>Paraburkholderia sp. DHOM06 isolated from forest soil.</title>
        <authorList>
            <person name="Gao Z.-H."/>
            <person name="Qiu L.-H."/>
        </authorList>
    </citation>
    <scope>NUCLEOTIDE SEQUENCE [LARGE SCALE GENOMIC DNA]</scope>
    <source>
        <strain evidence="1 2">DHOM06</strain>
    </source>
</reference>
<evidence type="ECO:0000313" key="1">
    <source>
        <dbReference type="EMBL" id="RDU96671.1"/>
    </source>
</evidence>
<sequence length="155" mass="16387">MDCVSFSKAFHDNMRSLGLDAPTGLFSSLQTALGTMTTMLGALKALGPDATVKELIGATTALEKLGAVGAMAVSYYVGAALGSMIVATEAVKACSDTYRNSPAARYRAVGRWIASRGLVVPMDIQIFMQRHPEVLTDVPARRSYAMRALQVGAAK</sequence>
<dbReference type="EMBL" id="QRGA01000013">
    <property type="protein sequence ID" value="RDU96671.1"/>
    <property type="molecule type" value="Genomic_DNA"/>
</dbReference>
<gene>
    <name evidence="1" type="ORF">DWV00_21970</name>
</gene>
<accession>A0A3D8JWB7</accession>
<name>A0A3D8JWB7_9BURK</name>
<keyword evidence="2" id="KW-1185">Reference proteome</keyword>
<protein>
    <submittedName>
        <fullName evidence="1">Uncharacterized protein</fullName>
    </submittedName>
</protein>
<comment type="caution">
    <text evidence="1">The sequence shown here is derived from an EMBL/GenBank/DDBJ whole genome shotgun (WGS) entry which is preliminary data.</text>
</comment>
<evidence type="ECO:0000313" key="2">
    <source>
        <dbReference type="Proteomes" id="UP000256838"/>
    </source>
</evidence>
<dbReference type="AlphaFoldDB" id="A0A3D8JWB7"/>
<dbReference type="Proteomes" id="UP000256838">
    <property type="component" value="Unassembled WGS sequence"/>
</dbReference>
<proteinExistence type="predicted"/>